<dbReference type="VEuPathDB" id="FungiDB:RhiirA1_503722"/>
<evidence type="ECO:0000313" key="6">
    <source>
        <dbReference type="Proteomes" id="UP000233469"/>
    </source>
</evidence>
<dbReference type="EMBL" id="LLXL01005942">
    <property type="protein sequence ID" value="PKK56258.1"/>
    <property type="molecule type" value="Genomic_DNA"/>
</dbReference>
<comment type="caution">
    <text evidence="5">The sequence shown here is derived from an EMBL/GenBank/DDBJ whole genome shotgun (WGS) entry which is preliminary data.</text>
</comment>
<dbReference type="InterPro" id="IPR045379">
    <property type="entry name" value="Crinkler_N"/>
</dbReference>
<feature type="domain" description="Crinkler effector protein N-terminal" evidence="4">
    <location>
        <begin position="4"/>
        <end position="115"/>
    </location>
</feature>
<comment type="subcellular location">
    <subcellularLocation>
        <location evidence="1">Host cell</location>
    </subcellularLocation>
    <subcellularLocation>
        <location evidence="2">Secreted</location>
    </subcellularLocation>
</comment>
<dbReference type="Pfam" id="PF20147">
    <property type="entry name" value="Crinkler"/>
    <property type="match status" value="1"/>
</dbReference>
<accession>A0A2N1M3Q5</accession>
<dbReference type="Proteomes" id="UP000233469">
    <property type="component" value="Unassembled WGS sequence"/>
</dbReference>
<protein>
    <recommendedName>
        <fullName evidence="4">Crinkler effector protein N-terminal domain-containing protein</fullName>
    </recommendedName>
</protein>
<name>A0A2N1M3Q5_9GLOM</name>
<evidence type="ECO:0000256" key="2">
    <source>
        <dbReference type="ARBA" id="ARBA00004613"/>
    </source>
</evidence>
<sequence length="123" mass="13820">MAASLNCLLLGNTSFDDAFVINVGRNNVEIDNLKISDLKVLILDRKKSKLGIDNVDLMNLWKVDVAESDEYKLKDFKVNEDNKVVGAKFLTPIHKFNECFKDKELNQGNIHVIVQLLAAGKCL</sequence>
<evidence type="ECO:0000313" key="5">
    <source>
        <dbReference type="EMBL" id="PKK56258.1"/>
    </source>
</evidence>
<dbReference type="GO" id="GO:0043657">
    <property type="term" value="C:host cell"/>
    <property type="evidence" value="ECO:0007669"/>
    <property type="project" value="UniProtKB-SubCell"/>
</dbReference>
<feature type="non-terminal residue" evidence="5">
    <location>
        <position position="123"/>
    </location>
</feature>
<evidence type="ECO:0000256" key="1">
    <source>
        <dbReference type="ARBA" id="ARBA00004340"/>
    </source>
</evidence>
<proteinExistence type="predicted"/>
<dbReference type="AlphaFoldDB" id="A0A2N1M3Q5"/>
<gene>
    <name evidence="5" type="ORF">RhiirC2_455004</name>
</gene>
<keyword evidence="3" id="KW-0964">Secreted</keyword>
<dbReference type="VEuPathDB" id="FungiDB:RhiirFUN_018234"/>
<evidence type="ECO:0000259" key="4">
    <source>
        <dbReference type="Pfam" id="PF20147"/>
    </source>
</evidence>
<dbReference type="GO" id="GO:0005576">
    <property type="term" value="C:extracellular region"/>
    <property type="evidence" value="ECO:0007669"/>
    <property type="project" value="UniProtKB-SubCell"/>
</dbReference>
<reference evidence="5 6" key="2">
    <citation type="submission" date="2017-10" db="EMBL/GenBank/DDBJ databases">
        <title>Extensive intraspecific genome diversity in a model arbuscular mycorrhizal fungus.</title>
        <authorList>
            <person name="Chen E.C.H."/>
            <person name="Morin E."/>
            <person name="Baudet D."/>
            <person name="Noel J."/>
            <person name="Ndikumana S."/>
            <person name="Charron P."/>
            <person name="St-Onge C."/>
            <person name="Giorgi J."/>
            <person name="Grigoriev I.V."/>
            <person name="Roux C."/>
            <person name="Martin F.M."/>
            <person name="Corradi N."/>
        </authorList>
    </citation>
    <scope>NUCLEOTIDE SEQUENCE [LARGE SCALE GENOMIC DNA]</scope>
    <source>
        <strain evidence="5 6">C2</strain>
    </source>
</reference>
<evidence type="ECO:0000256" key="3">
    <source>
        <dbReference type="ARBA" id="ARBA00022525"/>
    </source>
</evidence>
<reference evidence="5 6" key="1">
    <citation type="submission" date="2016-04" db="EMBL/GenBank/DDBJ databases">
        <title>Genome analyses suggest a sexual origin of heterokaryosis in a supposedly ancient asexual fungus.</title>
        <authorList>
            <person name="Ropars J."/>
            <person name="Sedzielewska K."/>
            <person name="Noel J."/>
            <person name="Charron P."/>
            <person name="Farinelli L."/>
            <person name="Marton T."/>
            <person name="Kruger M."/>
            <person name="Pelin A."/>
            <person name="Brachmann A."/>
            <person name="Corradi N."/>
        </authorList>
    </citation>
    <scope>NUCLEOTIDE SEQUENCE [LARGE SCALE GENOMIC DNA]</scope>
    <source>
        <strain evidence="5 6">C2</strain>
    </source>
</reference>
<organism evidence="5 6">
    <name type="scientific">Rhizophagus irregularis</name>
    <dbReference type="NCBI Taxonomy" id="588596"/>
    <lineage>
        <taxon>Eukaryota</taxon>
        <taxon>Fungi</taxon>
        <taxon>Fungi incertae sedis</taxon>
        <taxon>Mucoromycota</taxon>
        <taxon>Glomeromycotina</taxon>
        <taxon>Glomeromycetes</taxon>
        <taxon>Glomerales</taxon>
        <taxon>Glomeraceae</taxon>
        <taxon>Rhizophagus</taxon>
    </lineage>
</organism>
<dbReference type="VEuPathDB" id="FungiDB:FUN_000837"/>